<evidence type="ECO:0000313" key="14">
    <source>
        <dbReference type="Proteomes" id="UP000001861"/>
    </source>
</evidence>
<dbReference type="PANTHER" id="PTHR10763:SF23">
    <property type="entry name" value="ORIGIN RECOGNITION COMPLEX SUBUNIT 1"/>
    <property type="match status" value="1"/>
</dbReference>
<keyword evidence="5 10" id="KW-0547">Nucleotide-binding</keyword>
<feature type="domain" description="BAH" evidence="12">
    <location>
        <begin position="117"/>
        <end position="262"/>
    </location>
</feature>
<evidence type="ECO:0000256" key="9">
    <source>
        <dbReference type="ARBA" id="ARBA00023242"/>
    </source>
</evidence>
<dbReference type="HOGENOM" id="CLU_012774_1_0_1"/>
<dbReference type="GO" id="GO:0003682">
    <property type="term" value="F:chromatin binding"/>
    <property type="evidence" value="ECO:0007669"/>
    <property type="project" value="InterPro"/>
</dbReference>
<feature type="region of interest" description="Disordered" evidence="11">
    <location>
        <begin position="64"/>
        <end position="116"/>
    </location>
</feature>
<evidence type="ECO:0000259" key="12">
    <source>
        <dbReference type="PROSITE" id="PS51038"/>
    </source>
</evidence>
<feature type="region of interest" description="Disordered" evidence="11">
    <location>
        <begin position="278"/>
        <end position="457"/>
    </location>
</feature>
<sequence>MALNALPQTPVRRSKRFQPLATPFLKQAAPAGLECSWDGEPIFTRPCNPDLDLMQEDLDAREDVHGEDAEAEEDNGEGSSRRGKKGEETVFYASFTMKKQRPRQRGRGDNSARDAAQVYRPGDTILVETDVLYRQKRPPSIAVIMSMWEVKKAGEEVSGDPARMRLRVHWFLRPGELPAIRQKRDHVENEIYYSLHSTDILVPTVIVSRCSVSSHTAHIQKTVKATGRSRGYQEIDDSETGEQKFFCRFAINSQRGLYYEWNWDDHHDRAMKTVLAVPDDESSERNTWGQGLEWNVDTTEPRKPKPKPTTKGQPPRKRVKLETEEQEQEASGDEDSGSEADIDSDGEEDDEEFDDVVEEGEEEEGSEEEEDEEDNDFGNPKTPSRRKRKRGQSSTQPKTPRKSRKNIAQPTPHSKAALRKRRRLRDSAADVNSSPRKRLPLRPPTTLPSKSDLSHLPQDPWRRAMHVLHVGNRPDALPCREDEYARVLQCVGDLLEEGSGGCVYISGVPGTGKTATVHTVVRELKRMAEANEINPFTYVEINGLRIPEPSVAYTLLWEAIHAPSGETGMRISAKESLKALTHHFNGRSRGPAAHAYVVLMDELDQLVTAKQDVIYNFFNWPTLAGSNLVVIAVANTMDLPERVMTGRVRSRLGMTRINFQPYTTQQLSEIVRARLESAKEGLKEDAASQVVLTEDAIKLAAVRISRITGDARRVLDVCRRVVENVSATKTAGGPKDVLKVLLHERIMLASLIKCVKREGVEEIKWGDVQYQHINYLGALAGVGESSRKPTSAELAIVLDSLVASRAILLEDGAAVARKPEEERRVLLNIEQIEVERVLSDIGGPAWKNVLSA</sequence>
<dbReference type="Pfam" id="PF22606">
    <property type="entry name" value="Cdc6-ORC-like_ATPase_lid"/>
    <property type="match status" value="1"/>
</dbReference>
<dbReference type="InterPro" id="IPR050311">
    <property type="entry name" value="ORC1/CDC6"/>
</dbReference>
<dbReference type="RefSeq" id="XP_001830070.2">
    <property type="nucleotide sequence ID" value="XM_001830018.2"/>
</dbReference>
<dbReference type="GO" id="GO:0046872">
    <property type="term" value="F:metal ion binding"/>
    <property type="evidence" value="ECO:0007669"/>
    <property type="project" value="UniProtKB-KW"/>
</dbReference>
<dbReference type="Gene3D" id="3.40.50.300">
    <property type="entry name" value="P-loop containing nucleotide triphosphate hydrolases"/>
    <property type="match status" value="1"/>
</dbReference>
<dbReference type="InterPro" id="IPR003959">
    <property type="entry name" value="ATPase_AAA_core"/>
</dbReference>
<evidence type="ECO:0000256" key="2">
    <source>
        <dbReference type="ARBA" id="ARBA00008398"/>
    </source>
</evidence>
<keyword evidence="6 10" id="KW-0067">ATP-binding</keyword>
<name>A8N5C5_COPC7</name>
<dbReference type="InterPro" id="IPR043151">
    <property type="entry name" value="BAH_sf"/>
</dbReference>
<dbReference type="SMART" id="SM00382">
    <property type="entry name" value="AAA"/>
    <property type="match status" value="1"/>
</dbReference>
<evidence type="ECO:0000256" key="8">
    <source>
        <dbReference type="ARBA" id="ARBA00023125"/>
    </source>
</evidence>
<dbReference type="GO" id="GO:0003688">
    <property type="term" value="F:DNA replication origin binding"/>
    <property type="evidence" value="ECO:0007669"/>
    <property type="project" value="TreeGrafter"/>
</dbReference>
<evidence type="ECO:0000256" key="1">
    <source>
        <dbReference type="ARBA" id="ARBA00004123"/>
    </source>
</evidence>
<dbReference type="Pfam" id="PF00004">
    <property type="entry name" value="AAA"/>
    <property type="match status" value="1"/>
</dbReference>
<gene>
    <name evidence="13" type="ORF">CC1G_04503</name>
</gene>
<dbReference type="KEGG" id="cci:CC1G_04503"/>
<dbReference type="InterPro" id="IPR054425">
    <property type="entry name" value="Cdc6_ORC1-like_ATPase_lid"/>
</dbReference>
<comment type="subunit">
    <text evidence="10">ORC is composed of six subunits.</text>
</comment>
<reference evidence="13 14" key="1">
    <citation type="journal article" date="2010" name="Proc. Natl. Acad. Sci. U.S.A.">
        <title>Insights into evolution of multicellular fungi from the assembled chromosomes of the mushroom Coprinopsis cinerea (Coprinus cinereus).</title>
        <authorList>
            <person name="Stajich J.E."/>
            <person name="Wilke S.K."/>
            <person name="Ahren D."/>
            <person name="Au C.H."/>
            <person name="Birren B.W."/>
            <person name="Borodovsky M."/>
            <person name="Burns C."/>
            <person name="Canback B."/>
            <person name="Casselton L.A."/>
            <person name="Cheng C.K."/>
            <person name="Deng J."/>
            <person name="Dietrich F.S."/>
            <person name="Fargo D.C."/>
            <person name="Farman M.L."/>
            <person name="Gathman A.C."/>
            <person name="Goldberg J."/>
            <person name="Guigo R."/>
            <person name="Hoegger P.J."/>
            <person name="Hooker J.B."/>
            <person name="Huggins A."/>
            <person name="James T.Y."/>
            <person name="Kamada T."/>
            <person name="Kilaru S."/>
            <person name="Kodira C."/>
            <person name="Kues U."/>
            <person name="Kupfer D."/>
            <person name="Kwan H.S."/>
            <person name="Lomsadze A."/>
            <person name="Li W."/>
            <person name="Lilly W.W."/>
            <person name="Ma L.J."/>
            <person name="Mackey A.J."/>
            <person name="Manning G."/>
            <person name="Martin F."/>
            <person name="Muraguchi H."/>
            <person name="Natvig D.O."/>
            <person name="Palmerini H."/>
            <person name="Ramesh M.A."/>
            <person name="Rehmeyer C.J."/>
            <person name="Roe B.A."/>
            <person name="Shenoy N."/>
            <person name="Stanke M."/>
            <person name="Ter-Hovhannisyan V."/>
            <person name="Tunlid A."/>
            <person name="Velagapudi R."/>
            <person name="Vision T.J."/>
            <person name="Zeng Q."/>
            <person name="Zolan M.E."/>
            <person name="Pukkila P.J."/>
        </authorList>
    </citation>
    <scope>NUCLEOTIDE SEQUENCE [LARGE SCALE GENOMIC DNA]</scope>
    <source>
        <strain evidence="14">Okayama-7 / 130 / ATCC MYA-4618 / FGSC 9003</strain>
    </source>
</reference>
<dbReference type="Gene3D" id="2.30.30.490">
    <property type="match status" value="1"/>
</dbReference>
<keyword evidence="9 10" id="KW-0539">Nucleus</keyword>
<dbReference type="eggNOG" id="KOG1514">
    <property type="taxonomic scope" value="Eukaryota"/>
</dbReference>
<dbReference type="GO" id="GO:0005664">
    <property type="term" value="C:nuclear origin of replication recognition complex"/>
    <property type="evidence" value="ECO:0007669"/>
    <property type="project" value="TreeGrafter"/>
</dbReference>
<dbReference type="GO" id="GO:0033314">
    <property type="term" value="P:mitotic DNA replication checkpoint signaling"/>
    <property type="evidence" value="ECO:0007669"/>
    <property type="project" value="TreeGrafter"/>
</dbReference>
<dbReference type="EMBL" id="AACS02000003">
    <property type="protein sequence ID" value="EAU91735.2"/>
    <property type="molecule type" value="Genomic_DNA"/>
</dbReference>
<keyword evidence="14" id="KW-1185">Reference proteome</keyword>
<dbReference type="InterPro" id="IPR001025">
    <property type="entry name" value="BAH_dom"/>
</dbReference>
<dbReference type="Pfam" id="PF01426">
    <property type="entry name" value="BAH"/>
    <property type="match status" value="1"/>
</dbReference>
<keyword evidence="3 10" id="KW-0235">DNA replication</keyword>
<keyword evidence="7" id="KW-0460">Magnesium</keyword>
<protein>
    <recommendedName>
        <fullName evidence="10">Origin recognition complex subunit 1</fullName>
    </recommendedName>
</protein>
<dbReference type="STRING" id="240176.A8N5C5"/>
<evidence type="ECO:0000256" key="11">
    <source>
        <dbReference type="SAM" id="MobiDB-lite"/>
    </source>
</evidence>
<keyword evidence="8 10" id="KW-0238">DNA-binding</keyword>
<dbReference type="GO" id="GO:0005524">
    <property type="term" value="F:ATP binding"/>
    <property type="evidence" value="ECO:0007669"/>
    <property type="project" value="UniProtKB-KW"/>
</dbReference>
<dbReference type="PANTHER" id="PTHR10763">
    <property type="entry name" value="CELL DIVISION CONTROL PROTEIN 6-RELATED"/>
    <property type="match status" value="1"/>
</dbReference>
<dbReference type="OMA" id="CSFHERL"/>
<comment type="function">
    <text evidence="10">Component of the origin recognition complex (ORC) that binds origins of replication. DNA-binding is ATP-dependent, however specific DNA sequences that define origins of replication have not been identified so far. ORC is required to assemble the pre-replication complex necessary to initiate DNA replication.</text>
</comment>
<accession>A8N5C5</accession>
<dbReference type="AlphaFoldDB" id="A8N5C5"/>
<evidence type="ECO:0000256" key="3">
    <source>
        <dbReference type="ARBA" id="ARBA00022705"/>
    </source>
</evidence>
<proteinExistence type="inferred from homology"/>
<dbReference type="PROSITE" id="PS51038">
    <property type="entry name" value="BAH"/>
    <property type="match status" value="1"/>
</dbReference>
<dbReference type="FunFam" id="3.40.50.300:FF:000199">
    <property type="entry name" value="Origin recognition complex subunit 1"/>
    <property type="match status" value="1"/>
</dbReference>
<dbReference type="CDD" id="cd04720">
    <property type="entry name" value="BAH_Orc1p_Yeast"/>
    <property type="match status" value="1"/>
</dbReference>
<dbReference type="InterPro" id="IPR003593">
    <property type="entry name" value="AAA+_ATPase"/>
</dbReference>
<evidence type="ECO:0000256" key="6">
    <source>
        <dbReference type="ARBA" id="ARBA00022840"/>
    </source>
</evidence>
<dbReference type="GO" id="GO:0006270">
    <property type="term" value="P:DNA replication initiation"/>
    <property type="evidence" value="ECO:0007669"/>
    <property type="project" value="TreeGrafter"/>
</dbReference>
<evidence type="ECO:0000256" key="10">
    <source>
        <dbReference type="RuleBase" id="RU365058"/>
    </source>
</evidence>
<dbReference type="GeneID" id="6006508"/>
<dbReference type="OrthoDB" id="1926878at2759"/>
<keyword evidence="4" id="KW-0479">Metal-binding</keyword>
<organism evidence="13 14">
    <name type="scientific">Coprinopsis cinerea (strain Okayama-7 / 130 / ATCC MYA-4618 / FGSC 9003)</name>
    <name type="common">Inky cap fungus</name>
    <name type="synonym">Hormographiella aspergillata</name>
    <dbReference type="NCBI Taxonomy" id="240176"/>
    <lineage>
        <taxon>Eukaryota</taxon>
        <taxon>Fungi</taxon>
        <taxon>Dikarya</taxon>
        <taxon>Basidiomycota</taxon>
        <taxon>Agaricomycotina</taxon>
        <taxon>Agaricomycetes</taxon>
        <taxon>Agaricomycetidae</taxon>
        <taxon>Agaricales</taxon>
        <taxon>Agaricineae</taxon>
        <taxon>Psathyrellaceae</taxon>
        <taxon>Coprinopsis</taxon>
    </lineage>
</organism>
<dbReference type="InterPro" id="IPR027417">
    <property type="entry name" value="P-loop_NTPase"/>
</dbReference>
<feature type="compositionally biased region" description="Basic residues" evidence="11">
    <location>
        <begin position="304"/>
        <end position="319"/>
    </location>
</feature>
<evidence type="ECO:0000256" key="7">
    <source>
        <dbReference type="ARBA" id="ARBA00022842"/>
    </source>
</evidence>
<feature type="compositionally biased region" description="Acidic residues" evidence="11">
    <location>
        <begin position="324"/>
        <end position="376"/>
    </location>
</feature>
<dbReference type="Gene3D" id="1.10.8.60">
    <property type="match status" value="1"/>
</dbReference>
<dbReference type="VEuPathDB" id="FungiDB:CC1G_04503"/>
<comment type="subcellular location">
    <subcellularLocation>
        <location evidence="1 10">Nucleus</location>
    </subcellularLocation>
</comment>
<dbReference type="CDD" id="cd00009">
    <property type="entry name" value="AAA"/>
    <property type="match status" value="1"/>
</dbReference>
<comment type="caution">
    <text evidence="13">The sequence shown here is derived from an EMBL/GenBank/DDBJ whole genome shotgun (WGS) entry which is preliminary data.</text>
</comment>
<dbReference type="SUPFAM" id="SSF52540">
    <property type="entry name" value="P-loop containing nucleoside triphosphate hydrolases"/>
    <property type="match status" value="1"/>
</dbReference>
<dbReference type="GO" id="GO:0016887">
    <property type="term" value="F:ATP hydrolysis activity"/>
    <property type="evidence" value="ECO:0007669"/>
    <property type="project" value="InterPro"/>
</dbReference>
<evidence type="ECO:0000256" key="5">
    <source>
        <dbReference type="ARBA" id="ARBA00022741"/>
    </source>
</evidence>
<evidence type="ECO:0000256" key="4">
    <source>
        <dbReference type="ARBA" id="ARBA00022723"/>
    </source>
</evidence>
<evidence type="ECO:0000313" key="13">
    <source>
        <dbReference type="EMBL" id="EAU91735.2"/>
    </source>
</evidence>
<dbReference type="Proteomes" id="UP000001861">
    <property type="component" value="Unassembled WGS sequence"/>
</dbReference>
<dbReference type="InParanoid" id="A8N5C5"/>
<comment type="similarity">
    <text evidence="2 10">Belongs to the ORC1 family.</text>
</comment>